<evidence type="ECO:0000313" key="4">
    <source>
        <dbReference type="EMBL" id="CAD8884916.1"/>
    </source>
</evidence>
<evidence type="ECO:0000256" key="3">
    <source>
        <dbReference type="SAM" id="SignalP"/>
    </source>
</evidence>
<keyword evidence="2" id="KW-1133">Transmembrane helix</keyword>
<gene>
    <name evidence="4" type="ORF">CHYS00102_LOCUS12113</name>
</gene>
<accession>A0A7S1BGW2</accession>
<dbReference type="EMBL" id="HBFR01016586">
    <property type="protein sequence ID" value="CAD8884916.1"/>
    <property type="molecule type" value="Transcribed_RNA"/>
</dbReference>
<feature type="compositionally biased region" description="Low complexity" evidence="1">
    <location>
        <begin position="418"/>
        <end position="436"/>
    </location>
</feature>
<feature type="compositionally biased region" description="Polar residues" evidence="1">
    <location>
        <begin position="404"/>
        <end position="417"/>
    </location>
</feature>
<keyword evidence="2" id="KW-0472">Membrane</keyword>
<dbReference type="NCBIfam" id="TIGR02167">
    <property type="entry name" value="Liste_lipo_26"/>
    <property type="match status" value="6"/>
</dbReference>
<feature type="chain" id="PRO_5031169577" description="BspA family leucine-rich repeat surface protein" evidence="3">
    <location>
        <begin position="21"/>
        <end position="578"/>
    </location>
</feature>
<feature type="compositionally biased region" description="Polar residues" evidence="1">
    <location>
        <begin position="535"/>
        <end position="550"/>
    </location>
</feature>
<sequence length="578" mass="63123">MPYFLFYLLFFAAVGVQVNSQQCLTEKESKTAVNKWLEDKSSAKSKYGPIADWPFCGGTSFQGLFNGKGYYGVNAKARAFNEDISGWDTSGVTDMQMMFNGANAFNQDLSQWDTSKVTNMSGMFAYATSFNQDLSNWDTSKVTNMSYMFDNATSFGVCLAWDISYVQYTSNMFTGLNGGICAAESTLAPSPTFPNGPTTRPTSRFPCLDTYGLNAIMASDQWPGNMSQAENKYGPISNWRFCIENSISFHYLFKGALSFNKDLSNWDTAGVTRMSQMFYNAFAFNRNISEWDTSDVTNMARMFYSTGSFNGDISGWDTAGVTDMRAMFFRASAFNQDLSKWDILGVTDMGTMFHQATSFGICLNWDISNVQDTTEMFFQSKGGICGAKPLPKPTVAPSAKPSRNRQMTLSAPPTDQQTHSPSKHPVSVPSTTSEAASDSTLADSSLQASPVVVFAVGLAAAVLLLSLLLYGHHKIYIQPSKESGEASGTGRDDSNRHLDAHDSARISTRNVTRDSDRGSGTWSAHGSARGLGTWSAHSSARNSGTWSNLEATEVPDDLAHNSGTSASLEIAEARFDPH</sequence>
<feature type="region of interest" description="Disordered" evidence="1">
    <location>
        <begin position="389"/>
        <end position="436"/>
    </location>
</feature>
<protein>
    <recommendedName>
        <fullName evidence="5">BspA family leucine-rich repeat surface protein</fullName>
    </recommendedName>
</protein>
<proteinExistence type="predicted"/>
<evidence type="ECO:0008006" key="5">
    <source>
        <dbReference type="Google" id="ProtNLM"/>
    </source>
</evidence>
<dbReference type="AlphaFoldDB" id="A0A7S1BGW2"/>
<dbReference type="Pfam" id="PF03382">
    <property type="entry name" value="DUF285"/>
    <property type="match status" value="2"/>
</dbReference>
<dbReference type="InterPro" id="IPR011889">
    <property type="entry name" value="Liste_lipo_26"/>
</dbReference>
<feature type="transmembrane region" description="Helical" evidence="2">
    <location>
        <begin position="451"/>
        <end position="471"/>
    </location>
</feature>
<organism evidence="4">
    <name type="scientific">Corethron hystrix</name>
    <dbReference type="NCBI Taxonomy" id="216773"/>
    <lineage>
        <taxon>Eukaryota</taxon>
        <taxon>Sar</taxon>
        <taxon>Stramenopiles</taxon>
        <taxon>Ochrophyta</taxon>
        <taxon>Bacillariophyta</taxon>
        <taxon>Coscinodiscophyceae</taxon>
        <taxon>Corethrophycidae</taxon>
        <taxon>Corethrales</taxon>
        <taxon>Corethraceae</taxon>
        <taxon>Corethron</taxon>
    </lineage>
</organism>
<feature type="compositionally biased region" description="Basic and acidic residues" evidence="1">
    <location>
        <begin position="490"/>
        <end position="504"/>
    </location>
</feature>
<evidence type="ECO:0000256" key="1">
    <source>
        <dbReference type="SAM" id="MobiDB-lite"/>
    </source>
</evidence>
<name>A0A7S1BGW2_9STRA</name>
<dbReference type="InterPro" id="IPR005046">
    <property type="entry name" value="DUF285"/>
</dbReference>
<feature type="region of interest" description="Disordered" evidence="1">
    <location>
        <begin position="481"/>
        <end position="578"/>
    </location>
</feature>
<reference evidence="4" key="1">
    <citation type="submission" date="2021-01" db="EMBL/GenBank/DDBJ databases">
        <authorList>
            <person name="Corre E."/>
            <person name="Pelletier E."/>
            <person name="Niang G."/>
            <person name="Scheremetjew M."/>
            <person name="Finn R."/>
            <person name="Kale V."/>
            <person name="Holt S."/>
            <person name="Cochrane G."/>
            <person name="Meng A."/>
            <person name="Brown T."/>
            <person name="Cohen L."/>
        </authorList>
    </citation>
    <scope>NUCLEOTIDE SEQUENCE</scope>
    <source>
        <strain evidence="4">308</strain>
    </source>
</reference>
<keyword evidence="2" id="KW-0812">Transmembrane</keyword>
<evidence type="ECO:0000256" key="2">
    <source>
        <dbReference type="SAM" id="Phobius"/>
    </source>
</evidence>
<feature type="signal peptide" evidence="3">
    <location>
        <begin position="1"/>
        <end position="20"/>
    </location>
</feature>
<keyword evidence="3" id="KW-0732">Signal</keyword>